<reference evidence="6 7" key="1">
    <citation type="journal article" date="2012" name="Stand. Genomic Sci.">
        <title>Complete genome sequence of the melanogenic marine bacterium Marinomonas mediterranea type strain (MMB-1(T)).</title>
        <authorList>
            <person name="Lucas-Elio P."/>
            <person name="Goodwin L."/>
            <person name="Woyke T."/>
            <person name="Pitluck S."/>
            <person name="Nolan M."/>
            <person name="Kyrpides N.C."/>
            <person name="Detter J.C."/>
            <person name="Copeland A."/>
            <person name="Teshima H."/>
            <person name="Bruce D."/>
            <person name="Detter C."/>
            <person name="Tapia R."/>
            <person name="Han S."/>
            <person name="Land M.L."/>
            <person name="Ivanova N."/>
            <person name="Mikhailova N."/>
            <person name="Johnston A.W."/>
            <person name="Sanchez-Amat A."/>
        </authorList>
    </citation>
    <scope>NUCLEOTIDE SEQUENCE [LARGE SCALE GENOMIC DNA]</scope>
    <source>
        <strain evidence="7">ATCC 700492 / JCM 21426 / NBRC 103028 / MMB-1</strain>
    </source>
</reference>
<dbReference type="EMBL" id="CP002583">
    <property type="protein sequence ID" value="ADZ92320.1"/>
    <property type="molecule type" value="Genomic_DNA"/>
</dbReference>
<dbReference type="Gene3D" id="3.40.190.10">
    <property type="entry name" value="Periplasmic binding protein-like II"/>
    <property type="match status" value="2"/>
</dbReference>
<dbReference type="Pfam" id="PF00126">
    <property type="entry name" value="HTH_1"/>
    <property type="match status" value="1"/>
</dbReference>
<dbReference type="HOGENOM" id="CLU_039613_39_0_6"/>
<evidence type="ECO:0000313" key="6">
    <source>
        <dbReference type="EMBL" id="ADZ92320.1"/>
    </source>
</evidence>
<dbReference type="RefSeq" id="WP_013662222.1">
    <property type="nucleotide sequence ID" value="NC_015276.1"/>
</dbReference>
<dbReference type="InterPro" id="IPR000847">
    <property type="entry name" value="LysR_HTH_N"/>
</dbReference>
<keyword evidence="4" id="KW-0804">Transcription</keyword>
<evidence type="ECO:0000256" key="3">
    <source>
        <dbReference type="ARBA" id="ARBA00023125"/>
    </source>
</evidence>
<dbReference type="PANTHER" id="PTHR30118:SF6">
    <property type="entry name" value="HTH-TYPE TRANSCRIPTIONAL REGULATOR LEUO"/>
    <property type="match status" value="1"/>
</dbReference>
<comment type="similarity">
    <text evidence="1">Belongs to the LysR transcriptional regulatory family.</text>
</comment>
<accession>F2K2E0</accession>
<protein>
    <submittedName>
        <fullName evidence="6">Transcriptional regulator, LysR family</fullName>
    </submittedName>
</protein>
<gene>
    <name evidence="6" type="ordered locus">Marme_3101</name>
</gene>
<dbReference type="InterPro" id="IPR005119">
    <property type="entry name" value="LysR_subst-bd"/>
</dbReference>
<evidence type="ECO:0000259" key="5">
    <source>
        <dbReference type="PROSITE" id="PS50931"/>
    </source>
</evidence>
<dbReference type="SUPFAM" id="SSF46785">
    <property type="entry name" value="Winged helix' DNA-binding domain"/>
    <property type="match status" value="1"/>
</dbReference>
<dbReference type="InterPro" id="IPR050389">
    <property type="entry name" value="LysR-type_TF"/>
</dbReference>
<dbReference type="Pfam" id="PF03466">
    <property type="entry name" value="LysR_substrate"/>
    <property type="match status" value="1"/>
</dbReference>
<feature type="domain" description="HTH lysR-type" evidence="5">
    <location>
        <begin position="6"/>
        <end position="63"/>
    </location>
</feature>
<dbReference type="InterPro" id="IPR036388">
    <property type="entry name" value="WH-like_DNA-bd_sf"/>
</dbReference>
<dbReference type="SUPFAM" id="SSF53850">
    <property type="entry name" value="Periplasmic binding protein-like II"/>
    <property type="match status" value="1"/>
</dbReference>
<dbReference type="AlphaFoldDB" id="F2K2E0"/>
<dbReference type="Proteomes" id="UP000001062">
    <property type="component" value="Chromosome"/>
</dbReference>
<dbReference type="InterPro" id="IPR036390">
    <property type="entry name" value="WH_DNA-bd_sf"/>
</dbReference>
<dbReference type="STRING" id="717774.Marme_3101"/>
<dbReference type="GO" id="GO:0003700">
    <property type="term" value="F:DNA-binding transcription factor activity"/>
    <property type="evidence" value="ECO:0007669"/>
    <property type="project" value="InterPro"/>
</dbReference>
<dbReference type="OrthoDB" id="8839911at2"/>
<organism evidence="6 7">
    <name type="scientific">Marinomonas mediterranea (strain ATCC 700492 / JCM 21426 / NBRC 103028 / MMB-1)</name>
    <dbReference type="NCBI Taxonomy" id="717774"/>
    <lineage>
        <taxon>Bacteria</taxon>
        <taxon>Pseudomonadati</taxon>
        <taxon>Pseudomonadota</taxon>
        <taxon>Gammaproteobacteria</taxon>
        <taxon>Oceanospirillales</taxon>
        <taxon>Oceanospirillaceae</taxon>
        <taxon>Marinomonas</taxon>
    </lineage>
</organism>
<evidence type="ECO:0000256" key="4">
    <source>
        <dbReference type="ARBA" id="ARBA00023163"/>
    </source>
</evidence>
<evidence type="ECO:0000256" key="2">
    <source>
        <dbReference type="ARBA" id="ARBA00023015"/>
    </source>
</evidence>
<keyword evidence="2" id="KW-0805">Transcription regulation</keyword>
<sequence>MRLNRLDLNLLVALDALLTEKSITRAADQICLSQPATSGALARLREFFEDELLCRNGAHMVLTPLGESLKIPVHNILMQIQTTVERRLEFEPASSERCFRVLLSDYTSTTLMAKVVRQISDIAPRMKLELIAPTNDPQGKLEQGNIDFLIMPEKELSDKHPKAKLFDEDFVVIGCQNNPFLEIELTQETYLSLSHVSVRFGSQRKRSQDQIILEQQYGIVQKVDVVTSTFASIPQFLPGTNRIATVYRHLAEEWVNFLPLKIMPVPLLLSSIPWGIQWHSYRDLDPAIHWLKSEILKVVEIHYETSKTAPL</sequence>
<proteinExistence type="inferred from homology"/>
<keyword evidence="3" id="KW-0238">DNA-binding</keyword>
<name>F2K2E0_MARM1</name>
<dbReference type="PROSITE" id="PS50931">
    <property type="entry name" value="HTH_LYSR"/>
    <property type="match status" value="1"/>
</dbReference>
<dbReference type="PANTHER" id="PTHR30118">
    <property type="entry name" value="HTH-TYPE TRANSCRIPTIONAL REGULATOR LEUO-RELATED"/>
    <property type="match status" value="1"/>
</dbReference>
<evidence type="ECO:0000256" key="1">
    <source>
        <dbReference type="ARBA" id="ARBA00009437"/>
    </source>
</evidence>
<dbReference type="eggNOG" id="COG0583">
    <property type="taxonomic scope" value="Bacteria"/>
</dbReference>
<keyword evidence="7" id="KW-1185">Reference proteome</keyword>
<dbReference type="GO" id="GO:0003677">
    <property type="term" value="F:DNA binding"/>
    <property type="evidence" value="ECO:0007669"/>
    <property type="project" value="UniProtKB-KW"/>
</dbReference>
<dbReference type="KEGG" id="mme:Marme_3101"/>
<dbReference type="Gene3D" id="1.10.10.10">
    <property type="entry name" value="Winged helix-like DNA-binding domain superfamily/Winged helix DNA-binding domain"/>
    <property type="match status" value="1"/>
</dbReference>
<dbReference type="PATRIC" id="fig|717774.3.peg.3191"/>
<evidence type="ECO:0000313" key="7">
    <source>
        <dbReference type="Proteomes" id="UP000001062"/>
    </source>
</evidence>